<comment type="caution">
    <text evidence="2">The sequence shown here is derived from an EMBL/GenBank/DDBJ whole genome shotgun (WGS) entry which is preliminary data.</text>
</comment>
<sequence length="298" mass="32992">MAIDVMLPYYGDVGHFKKAVDSVLSQSYSDFRLVVVDDGYPDPEPARYMGEITARDERVTYEKNEANLGANGNYRKCLEMVTAPIVVVMGADDIMLPNYLQVVADGFAAVPDAAVMEVGVSVIDEHGAPVRPLSDTVKSFTQPRTDGRTVLHGEKLMTSLMHGNWTYFPSLAWSSEWIRRIGFREGLDVVQDLALLVDVITAGGHMVYDPTLAFLYRRHSASDSSVRALDGRRFDEEARFFAAEADAFAARGWKKAERAARLHVTSRLNSLSLLPTAARAGKLTEGGKRLLGHSFRKF</sequence>
<proteinExistence type="predicted"/>
<dbReference type="InterPro" id="IPR029044">
    <property type="entry name" value="Nucleotide-diphossugar_trans"/>
</dbReference>
<dbReference type="RefSeq" id="WP_095717957.1">
    <property type="nucleotide sequence ID" value="NZ_NTGA01000014.1"/>
</dbReference>
<evidence type="ECO:0000313" key="3">
    <source>
        <dbReference type="Proteomes" id="UP000218810"/>
    </source>
</evidence>
<dbReference type="PANTHER" id="PTHR43685">
    <property type="entry name" value="GLYCOSYLTRANSFERASE"/>
    <property type="match status" value="1"/>
</dbReference>
<reference evidence="3" key="1">
    <citation type="submission" date="2017-09" db="EMBL/GenBank/DDBJ databases">
        <authorList>
            <person name="Zhang Y."/>
            <person name="Huang X."/>
            <person name="Liu J."/>
            <person name="Lu L."/>
            <person name="Peng K."/>
        </authorList>
    </citation>
    <scope>NUCLEOTIDE SEQUENCE [LARGE SCALE GENOMIC DNA]</scope>
    <source>
        <strain evidence="3">S-XJ-1</strain>
    </source>
</reference>
<evidence type="ECO:0000313" key="2">
    <source>
        <dbReference type="EMBL" id="PAY23479.1"/>
    </source>
</evidence>
<name>A0A2A2WQG8_9ACTN</name>
<protein>
    <submittedName>
        <fullName evidence="2">Glycosyl transferase family 2</fullName>
    </submittedName>
</protein>
<gene>
    <name evidence="2" type="ORF">CEY15_07805</name>
</gene>
<keyword evidence="3" id="KW-1185">Reference proteome</keyword>
<dbReference type="Proteomes" id="UP000218810">
    <property type="component" value="Unassembled WGS sequence"/>
</dbReference>
<organism evidence="2 3">
    <name type="scientific">Dietzia natronolimnaea</name>
    <dbReference type="NCBI Taxonomy" id="161920"/>
    <lineage>
        <taxon>Bacteria</taxon>
        <taxon>Bacillati</taxon>
        <taxon>Actinomycetota</taxon>
        <taxon>Actinomycetes</taxon>
        <taxon>Mycobacteriales</taxon>
        <taxon>Dietziaceae</taxon>
        <taxon>Dietzia</taxon>
    </lineage>
</organism>
<keyword evidence="2" id="KW-0808">Transferase</keyword>
<feature type="domain" description="Glycosyltransferase 2-like" evidence="1">
    <location>
        <begin position="5"/>
        <end position="121"/>
    </location>
</feature>
<accession>A0A2A2WQG8</accession>
<dbReference type="InterPro" id="IPR001173">
    <property type="entry name" value="Glyco_trans_2-like"/>
</dbReference>
<dbReference type="GO" id="GO:0016740">
    <property type="term" value="F:transferase activity"/>
    <property type="evidence" value="ECO:0007669"/>
    <property type="project" value="UniProtKB-KW"/>
</dbReference>
<dbReference type="PANTHER" id="PTHR43685:SF2">
    <property type="entry name" value="GLYCOSYLTRANSFERASE 2-LIKE DOMAIN-CONTAINING PROTEIN"/>
    <property type="match status" value="1"/>
</dbReference>
<dbReference type="EMBL" id="NTGA01000014">
    <property type="protein sequence ID" value="PAY23479.1"/>
    <property type="molecule type" value="Genomic_DNA"/>
</dbReference>
<dbReference type="AlphaFoldDB" id="A0A2A2WQG8"/>
<dbReference type="Gene3D" id="3.90.550.10">
    <property type="entry name" value="Spore Coat Polysaccharide Biosynthesis Protein SpsA, Chain A"/>
    <property type="match status" value="1"/>
</dbReference>
<dbReference type="Pfam" id="PF00535">
    <property type="entry name" value="Glycos_transf_2"/>
    <property type="match status" value="1"/>
</dbReference>
<evidence type="ECO:0000259" key="1">
    <source>
        <dbReference type="Pfam" id="PF00535"/>
    </source>
</evidence>
<dbReference type="InterPro" id="IPR050834">
    <property type="entry name" value="Glycosyltransf_2"/>
</dbReference>
<dbReference type="SUPFAM" id="SSF53448">
    <property type="entry name" value="Nucleotide-diphospho-sugar transferases"/>
    <property type="match status" value="1"/>
</dbReference>
<dbReference type="OrthoDB" id="3177103at2"/>